<proteinExistence type="predicted"/>
<dbReference type="PANTHER" id="PTHR34136:SF1">
    <property type="entry name" value="UDP-N-ACETYL-D-MANNOSAMINURONIC ACID TRANSFERASE"/>
    <property type="match status" value="1"/>
</dbReference>
<dbReference type="Proteomes" id="UP000295277">
    <property type="component" value="Unassembled WGS sequence"/>
</dbReference>
<keyword evidence="1" id="KW-0328">Glycosyltransferase</keyword>
<dbReference type="GO" id="GO:0016758">
    <property type="term" value="F:hexosyltransferase activity"/>
    <property type="evidence" value="ECO:0007669"/>
    <property type="project" value="TreeGrafter"/>
</dbReference>
<evidence type="ECO:0000313" key="3">
    <source>
        <dbReference type="EMBL" id="TCM78961.1"/>
    </source>
</evidence>
<organism evidence="3 4">
    <name type="scientific">Rhodovulum steppense</name>
    <dbReference type="NCBI Taxonomy" id="540251"/>
    <lineage>
        <taxon>Bacteria</taxon>
        <taxon>Pseudomonadati</taxon>
        <taxon>Pseudomonadota</taxon>
        <taxon>Alphaproteobacteria</taxon>
        <taxon>Rhodobacterales</taxon>
        <taxon>Paracoccaceae</taxon>
        <taxon>Rhodovulum</taxon>
    </lineage>
</organism>
<keyword evidence="4" id="KW-1185">Reference proteome</keyword>
<comment type="caution">
    <text evidence="3">The sequence shown here is derived from an EMBL/GenBank/DDBJ whole genome shotgun (WGS) entry which is preliminary data.</text>
</comment>
<dbReference type="RefSeq" id="WP_132696199.1">
    <property type="nucleotide sequence ID" value="NZ_SLVM01000024.1"/>
</dbReference>
<dbReference type="OrthoDB" id="9771846at2"/>
<gene>
    <name evidence="3" type="ORF">EV216_1248</name>
</gene>
<reference evidence="3 4" key="1">
    <citation type="submission" date="2019-03" db="EMBL/GenBank/DDBJ databases">
        <title>Genomic Encyclopedia of Type Strains, Phase IV (KMG-IV): sequencing the most valuable type-strain genomes for metagenomic binning, comparative biology and taxonomic classification.</title>
        <authorList>
            <person name="Goeker M."/>
        </authorList>
    </citation>
    <scope>NUCLEOTIDE SEQUENCE [LARGE SCALE GENOMIC DNA]</scope>
    <source>
        <strain evidence="3 4">DSM 21153</strain>
    </source>
</reference>
<dbReference type="AlphaFoldDB" id="A0A4R1YN07"/>
<sequence>MKHETGLNSTFLKPSTPLRQVPILNAWVHDVSMDEVVADFTEGALLTLHVDMIMKLQQDRDFHAILEQFDLVTCDSQIMYFALKFLGAPVRERVSGSDYFPRFYMHHKDNPEVTVFLCGGKPGIADLAASNINAKVGRRMIVGTDAPAFDFETKPGEIERMIEAINASGATVCLVGLGGGRQEKFIVKYRDRMPNVRLWLPLGGTIDYESGTFARPPAWITEAGFEWLYRLLREPRARFHRYVIHEPPFLWAVLKQRLGLYRNPFVGGRAGS</sequence>
<dbReference type="NCBIfam" id="TIGR00696">
    <property type="entry name" value="wecG_tagA_cpsF"/>
    <property type="match status" value="1"/>
</dbReference>
<accession>A0A4R1YN07</accession>
<evidence type="ECO:0000256" key="2">
    <source>
        <dbReference type="ARBA" id="ARBA00022679"/>
    </source>
</evidence>
<dbReference type="EMBL" id="SLVM01000024">
    <property type="protein sequence ID" value="TCM78961.1"/>
    <property type="molecule type" value="Genomic_DNA"/>
</dbReference>
<evidence type="ECO:0000256" key="1">
    <source>
        <dbReference type="ARBA" id="ARBA00022676"/>
    </source>
</evidence>
<name>A0A4R1YN07_9RHOB</name>
<protein>
    <submittedName>
        <fullName evidence="3">Exopolysaccharide biosynthesis WecB/TagA/CpsF family protein</fullName>
    </submittedName>
</protein>
<dbReference type="Pfam" id="PF03808">
    <property type="entry name" value="Glyco_tran_WecG"/>
    <property type="match status" value="1"/>
</dbReference>
<evidence type="ECO:0000313" key="4">
    <source>
        <dbReference type="Proteomes" id="UP000295277"/>
    </source>
</evidence>
<keyword evidence="2" id="KW-0808">Transferase</keyword>
<dbReference type="InterPro" id="IPR004629">
    <property type="entry name" value="WecG_TagA_CpsF"/>
</dbReference>
<dbReference type="CDD" id="cd06533">
    <property type="entry name" value="Glyco_transf_WecG_TagA"/>
    <property type="match status" value="1"/>
</dbReference>
<dbReference type="PANTHER" id="PTHR34136">
    <property type="match status" value="1"/>
</dbReference>